<geneLocation type="plasmid" evidence="2">
    <name>pkf715c dna</name>
</geneLocation>
<organism evidence="1 2">
    <name type="scientific">Pseudomonas putida</name>
    <name type="common">Arthrobacter siderocapsulatus</name>
    <dbReference type="NCBI Taxonomy" id="303"/>
    <lineage>
        <taxon>Bacteria</taxon>
        <taxon>Pseudomonadati</taxon>
        <taxon>Pseudomonadota</taxon>
        <taxon>Gammaproteobacteria</taxon>
        <taxon>Pseudomonadales</taxon>
        <taxon>Pseudomonadaceae</taxon>
        <taxon>Pseudomonas</taxon>
    </lineage>
</organism>
<accession>A0A1L7NPQ6</accession>
<dbReference type="AlphaFoldDB" id="A0A1L7NPQ6"/>
<keyword evidence="1" id="KW-0614">Plasmid</keyword>
<gene>
    <name evidence="1" type="ORF">KF715C_pC260</name>
</gene>
<dbReference type="EMBL" id="AP015032">
    <property type="protein sequence ID" value="BAW27459.1"/>
    <property type="molecule type" value="Genomic_DNA"/>
</dbReference>
<protein>
    <submittedName>
        <fullName evidence="1">Sulfate transporter</fullName>
    </submittedName>
</protein>
<dbReference type="RefSeq" id="WP_096427191.1">
    <property type="nucleotide sequence ID" value="NZ_AP015032.1"/>
</dbReference>
<dbReference type="Proteomes" id="UP000218731">
    <property type="component" value="Plasmid pKF715C"/>
</dbReference>
<evidence type="ECO:0000313" key="2">
    <source>
        <dbReference type="Proteomes" id="UP000218731"/>
    </source>
</evidence>
<sequence length="89" mass="10195">MTSKTANDQQGEEIIRFNAHLLHSNNLTLRTATAELGLSRPSDLLNLLLEAHRMRDLDGKADQYFDEALERHRQRKIDRREAARAAKGN</sequence>
<evidence type="ECO:0000313" key="1">
    <source>
        <dbReference type="EMBL" id="BAW27459.1"/>
    </source>
</evidence>
<reference evidence="1 2" key="1">
    <citation type="submission" date="2015-11" db="EMBL/GenBank/DDBJ databases">
        <title>Complete genome sequencing of a biphenyl-degrading bacterium, Pseudomonas putida KF715 (=NBRC110667).</title>
        <authorList>
            <person name="Suenaga H."/>
            <person name="Fujihara N."/>
            <person name="Watanabe T."/>
            <person name="Hirose J."/>
            <person name="Kimura N."/>
            <person name="Yamazoe A."/>
            <person name="Hosoyama A."/>
            <person name="Shimodaira J."/>
            <person name="Furukawa K."/>
        </authorList>
    </citation>
    <scope>NUCLEOTIDE SEQUENCE [LARGE SCALE GENOMIC DNA]</scope>
    <source>
        <strain evidence="1 2">KF715</strain>
        <plasmid evidence="2">Plasmid pkf715c dna</plasmid>
    </source>
</reference>
<name>A0A1L7NPQ6_PSEPU</name>
<proteinExistence type="predicted"/>